<reference evidence="3" key="1">
    <citation type="journal article" date="2014" name="Proc. Natl. Acad. Sci. U.S.A.">
        <title>Extensive sampling of basidiomycete genomes demonstrates inadequacy of the white-rot/brown-rot paradigm for wood decay fungi.</title>
        <authorList>
            <person name="Riley R."/>
            <person name="Salamov A.A."/>
            <person name="Brown D.W."/>
            <person name="Nagy L.G."/>
            <person name="Floudas D."/>
            <person name="Held B.W."/>
            <person name="Levasseur A."/>
            <person name="Lombard V."/>
            <person name="Morin E."/>
            <person name="Otillar R."/>
            <person name="Lindquist E.A."/>
            <person name="Sun H."/>
            <person name="LaButti K.M."/>
            <person name="Schmutz J."/>
            <person name="Jabbour D."/>
            <person name="Luo H."/>
            <person name="Baker S.E."/>
            <person name="Pisabarro A.G."/>
            <person name="Walton J.D."/>
            <person name="Blanchette R.A."/>
            <person name="Henrissat B."/>
            <person name="Martin F."/>
            <person name="Cullen D."/>
            <person name="Hibbett D.S."/>
            <person name="Grigoriev I.V."/>
        </authorList>
    </citation>
    <scope>NUCLEOTIDE SEQUENCE [LARGE SCALE GENOMIC DNA]</scope>
    <source>
        <strain evidence="3">PC15</strain>
    </source>
</reference>
<dbReference type="AlphaFoldDB" id="A0A067NJM8"/>
<dbReference type="EMBL" id="KL198008">
    <property type="protein sequence ID" value="KDQ28114.1"/>
    <property type="molecule type" value="Genomic_DNA"/>
</dbReference>
<protein>
    <recommendedName>
        <fullName evidence="1">DUF6593 domain-containing protein</fullName>
    </recommendedName>
</protein>
<dbReference type="VEuPathDB" id="FungiDB:PLEOSDRAFT_158018"/>
<evidence type="ECO:0000313" key="2">
    <source>
        <dbReference type="EMBL" id="KDQ28114.1"/>
    </source>
</evidence>
<dbReference type="Proteomes" id="UP000027073">
    <property type="component" value="Unassembled WGS sequence"/>
</dbReference>
<dbReference type="InterPro" id="IPR046528">
    <property type="entry name" value="DUF6593"/>
</dbReference>
<feature type="domain" description="DUF6593" evidence="1">
    <location>
        <begin position="10"/>
        <end position="147"/>
    </location>
</feature>
<dbReference type="Pfam" id="PF20236">
    <property type="entry name" value="DUF6593"/>
    <property type="match status" value="1"/>
</dbReference>
<gene>
    <name evidence="2" type="ORF">PLEOSDRAFT_158018</name>
</gene>
<dbReference type="InParanoid" id="A0A067NJM8"/>
<proteinExistence type="predicted"/>
<evidence type="ECO:0000259" key="1">
    <source>
        <dbReference type="Pfam" id="PF20236"/>
    </source>
</evidence>
<evidence type="ECO:0000313" key="3">
    <source>
        <dbReference type="Proteomes" id="UP000027073"/>
    </source>
</evidence>
<organism evidence="2 3">
    <name type="scientific">Pleurotus ostreatus (strain PC15)</name>
    <name type="common">Oyster mushroom</name>
    <dbReference type="NCBI Taxonomy" id="1137138"/>
    <lineage>
        <taxon>Eukaryota</taxon>
        <taxon>Fungi</taxon>
        <taxon>Dikarya</taxon>
        <taxon>Basidiomycota</taxon>
        <taxon>Agaricomycotina</taxon>
        <taxon>Agaricomycetes</taxon>
        <taxon>Agaricomycetidae</taxon>
        <taxon>Agaricales</taxon>
        <taxon>Pleurotineae</taxon>
        <taxon>Pleurotaceae</taxon>
        <taxon>Pleurotus</taxon>
    </lineage>
</organism>
<sequence>MIQLEFTTTDIQNSILSDEEDKFYYEILSPEWQPHVTTLKRLDSATGKYVNVAEIENTLDRKSRPAAVKIVGEPSKLLDEFLQPVEDGRLPSIALAEQTYSVVHHREKKFAPLFSTTGNPKLDVDPSLSDIMDFIVLSFIVVERLRRYNAGYLSF</sequence>
<accession>A0A067NJM8</accession>
<name>A0A067NJM8_PLEO1</name>
<dbReference type="OrthoDB" id="2836984at2759"/>
<dbReference type="HOGENOM" id="CLU_122982_0_0_1"/>